<dbReference type="PANTHER" id="PTHR23406">
    <property type="entry name" value="MALIC ENZYME-RELATED"/>
    <property type="match status" value="1"/>
</dbReference>
<dbReference type="EMBL" id="CAJOBJ010000013">
    <property type="protein sequence ID" value="CAF3782943.1"/>
    <property type="molecule type" value="Genomic_DNA"/>
</dbReference>
<dbReference type="AlphaFoldDB" id="A0A816X0G1"/>
<keyword evidence="3 7" id="KW-0479">Metal-binding</keyword>
<evidence type="ECO:0000259" key="10">
    <source>
        <dbReference type="SMART" id="SM01274"/>
    </source>
</evidence>
<comment type="similarity">
    <text evidence="2 8">Belongs to the malic enzymes family.</text>
</comment>
<dbReference type="GO" id="GO:0051287">
    <property type="term" value="F:NAD binding"/>
    <property type="evidence" value="ECO:0007669"/>
    <property type="project" value="InterPro"/>
</dbReference>
<dbReference type="Proteomes" id="UP000663834">
    <property type="component" value="Unassembled WGS sequence"/>
</dbReference>
<name>A0A816X0G1_9BILA</name>
<dbReference type="Proteomes" id="UP000663824">
    <property type="component" value="Unassembled WGS sequence"/>
</dbReference>
<evidence type="ECO:0000256" key="7">
    <source>
        <dbReference type="PIRSR" id="PIRSR000106-3"/>
    </source>
</evidence>
<dbReference type="Gene3D" id="3.40.50.10380">
    <property type="entry name" value="Malic enzyme, N-terminal domain"/>
    <property type="match status" value="1"/>
</dbReference>
<dbReference type="Proteomes" id="UP000663855">
    <property type="component" value="Unassembled WGS sequence"/>
</dbReference>
<evidence type="ECO:0000313" key="15">
    <source>
        <dbReference type="EMBL" id="CAF3782943.1"/>
    </source>
</evidence>
<dbReference type="PIRSF" id="PIRSF000106">
    <property type="entry name" value="ME"/>
    <property type="match status" value="1"/>
</dbReference>
<dbReference type="CDD" id="cd05312">
    <property type="entry name" value="NAD_bind_1_malic_enz"/>
    <property type="match status" value="1"/>
</dbReference>
<dbReference type="GO" id="GO:0046872">
    <property type="term" value="F:metal ion binding"/>
    <property type="evidence" value="ECO:0007669"/>
    <property type="project" value="UniProtKB-KW"/>
</dbReference>
<dbReference type="Gene3D" id="3.40.50.720">
    <property type="entry name" value="NAD(P)-binding Rossmann-like Domain"/>
    <property type="match status" value="1"/>
</dbReference>
<dbReference type="EMBL" id="CAJNOV010007139">
    <property type="protein sequence ID" value="CAF1270750.1"/>
    <property type="molecule type" value="Genomic_DNA"/>
</dbReference>
<comment type="cofactor">
    <cofactor evidence="7">
        <name>Mg(2+)</name>
        <dbReference type="ChEBI" id="CHEBI:18420"/>
    </cofactor>
    <cofactor evidence="7">
        <name>Mn(2+)</name>
        <dbReference type="ChEBI" id="CHEBI:29035"/>
    </cofactor>
    <text evidence="7">Divalent metal cations. Prefers magnesium or manganese.</text>
</comment>
<dbReference type="FunFam" id="3.40.50.10380:FF:000004">
    <property type="entry name" value="Malic enzyme"/>
    <property type="match status" value="1"/>
</dbReference>
<dbReference type="NCBIfam" id="NF010052">
    <property type="entry name" value="PRK13529.1"/>
    <property type="match status" value="1"/>
</dbReference>
<comment type="caution">
    <text evidence="13">The sequence shown here is derived from an EMBL/GenBank/DDBJ whole genome shotgun (WGS) entry which is preliminary data.</text>
</comment>
<dbReference type="GO" id="GO:0004473">
    <property type="term" value="F:malate dehydrogenase (decarboxylating) (NADP+) activity"/>
    <property type="evidence" value="ECO:0007669"/>
    <property type="project" value="TreeGrafter"/>
</dbReference>
<dbReference type="InterPro" id="IPR015884">
    <property type="entry name" value="Malic_enzyme_CS"/>
</dbReference>
<dbReference type="OrthoDB" id="5365701at2759"/>
<evidence type="ECO:0000313" key="14">
    <source>
        <dbReference type="EMBL" id="CAF3747037.1"/>
    </source>
</evidence>
<evidence type="ECO:0000256" key="5">
    <source>
        <dbReference type="PIRSR" id="PIRSR000106-1"/>
    </source>
</evidence>
<evidence type="ECO:0000256" key="3">
    <source>
        <dbReference type="ARBA" id="ARBA00022723"/>
    </source>
</evidence>
<dbReference type="Proteomes" id="UP000681967">
    <property type="component" value="Unassembled WGS sequence"/>
</dbReference>
<feature type="binding site" evidence="7">
    <location>
        <position position="300"/>
    </location>
    <ligand>
        <name>a divalent metal cation</name>
        <dbReference type="ChEBI" id="CHEBI:60240"/>
    </ligand>
</feature>
<dbReference type="SMART" id="SM01274">
    <property type="entry name" value="malic"/>
    <property type="match status" value="1"/>
</dbReference>
<dbReference type="SUPFAM" id="SSF53223">
    <property type="entry name" value="Aminoacid dehydrogenase-like, N-terminal domain"/>
    <property type="match status" value="1"/>
</dbReference>
<evidence type="ECO:0000313" key="12">
    <source>
        <dbReference type="EMBL" id="CAF1648046.1"/>
    </source>
</evidence>
<evidence type="ECO:0000256" key="8">
    <source>
        <dbReference type="RuleBase" id="RU003426"/>
    </source>
</evidence>
<dbReference type="PRINTS" id="PR00072">
    <property type="entry name" value="MALOXRDTASE"/>
</dbReference>
<feature type="active site" description="Proton acceptor" evidence="5">
    <location>
        <position position="227"/>
    </location>
</feature>
<proteinExistence type="inferred from homology"/>
<evidence type="ECO:0000256" key="1">
    <source>
        <dbReference type="ARBA" id="ARBA00001936"/>
    </source>
</evidence>
<dbReference type="Pfam" id="PF03949">
    <property type="entry name" value="Malic_M"/>
    <property type="match status" value="1"/>
</dbReference>
<feature type="binding site" evidence="6">
    <location>
        <position position="209"/>
    </location>
    <ligand>
        <name>(S)-malate</name>
        <dbReference type="ChEBI" id="CHEBI:15589"/>
    </ligand>
</feature>
<dbReference type="InterPro" id="IPR001891">
    <property type="entry name" value="Malic_OxRdtase"/>
</dbReference>
<gene>
    <name evidence="14" type="ORF">BYL167_LOCUS120</name>
    <name evidence="11" type="ORF">CJN711_LOCUS15464</name>
    <name evidence="15" type="ORF">GIL414_LOCUS146</name>
    <name evidence="12" type="ORF">KQP761_LOCUS29396</name>
    <name evidence="13" type="ORF">MBJ925_LOCUS29483</name>
</gene>
<evidence type="ECO:0000313" key="13">
    <source>
        <dbReference type="EMBL" id="CAF2140807.1"/>
    </source>
</evidence>
<feature type="binding site" evidence="6">
    <location>
        <position position="464"/>
    </location>
    <ligand>
        <name>(S)-malate</name>
        <dbReference type="ChEBI" id="CHEBI:15589"/>
    </ligand>
</feature>
<evidence type="ECO:0000256" key="2">
    <source>
        <dbReference type="ARBA" id="ARBA00008785"/>
    </source>
</evidence>
<dbReference type="FunFam" id="3.40.50.720:FF:000060">
    <property type="entry name" value="Malic enzyme"/>
    <property type="match status" value="1"/>
</dbReference>
<dbReference type="InterPro" id="IPR036291">
    <property type="entry name" value="NAD(P)-bd_dom_sf"/>
</dbReference>
<protein>
    <recommendedName>
        <fullName evidence="8">Malic enzyme</fullName>
    </recommendedName>
</protein>
<feature type="binding site" evidence="7">
    <location>
        <position position="323"/>
    </location>
    <ligand>
        <name>a divalent metal cation</name>
        <dbReference type="ChEBI" id="CHEBI:60240"/>
    </ligand>
</feature>
<dbReference type="InterPro" id="IPR012301">
    <property type="entry name" value="Malic_N_dom"/>
</dbReference>
<organism evidence="13 16">
    <name type="scientific">Rotaria magnacalcarata</name>
    <dbReference type="NCBI Taxonomy" id="392030"/>
    <lineage>
        <taxon>Eukaryota</taxon>
        <taxon>Metazoa</taxon>
        <taxon>Spiralia</taxon>
        <taxon>Gnathifera</taxon>
        <taxon>Rotifera</taxon>
        <taxon>Eurotatoria</taxon>
        <taxon>Bdelloidea</taxon>
        <taxon>Philodinida</taxon>
        <taxon>Philodinidae</taxon>
        <taxon>Rotaria</taxon>
    </lineage>
</organism>
<evidence type="ECO:0000256" key="4">
    <source>
        <dbReference type="ARBA" id="ARBA00023002"/>
    </source>
</evidence>
<feature type="domain" description="Malic enzyme NAD-binding" evidence="9">
    <location>
        <begin position="324"/>
        <end position="577"/>
    </location>
</feature>
<sequence length="618" mass="69130">MMLVKTGLRLNQIRPLAAFPLTQFSTALTPCSTTGQTLVSSTHPKQRTLLVSHNKHSEYFMAGQRFITGYDVLLDRRTNKGTAFTIEERQIYRIHGLLPPTVATSELQVERFMENLRNMPDDLSRYIALSSLQDRNEKLFYRVAMLHTQEIMPLVYTPTVGLACQKYGLIYSKPKGLFISINDKNHIFDMLANWPLHDVRAIVVTDGERILGLGDLGCNGMGIPVGKLSLYTALAGVSPDYCLPITLDVGTNNKTLLNDKYYLGLRQNRITGKEYDDFIDEFMQAVIKRFGQQCLVQFEDFANHNAFRLLKKYRHQYCTFNDDIQGTASVAVAGILSSRRITGKKLSDDKFVFYGAGEASIGMSDLLVLAMGHEGIPTEEARKKIFLVDSKGLVVKNRPSGGLNDEKNRYAHEHAPINKLADIIQTIKPSFLIGAAGQGPAFTREILENMAAVNERPVIFALSNPTSKAECTASEAYEATKGRCVFASGSPFPDYVYNGKKYIPGQGNNSYIFPGIGLAIVSCGIRHVPDEIFYIAAKTLSEQVKEEDLASGLVYPPLEKIRFVSRKIAAAVAEYSYAQNLAAFYPKPKDLEKFIEENQYTAEYEDSLPPQWNWPEKK</sequence>
<dbReference type="PANTHER" id="PTHR23406:SF90">
    <property type="entry name" value="MALIC ENZYME-RELATED"/>
    <property type="match status" value="1"/>
</dbReference>
<evidence type="ECO:0000313" key="11">
    <source>
        <dbReference type="EMBL" id="CAF1270750.1"/>
    </source>
</evidence>
<evidence type="ECO:0000256" key="6">
    <source>
        <dbReference type="PIRSR" id="PIRSR000106-2"/>
    </source>
</evidence>
<dbReference type="InterPro" id="IPR046346">
    <property type="entry name" value="Aminoacid_DH-like_N_sf"/>
</dbReference>
<keyword evidence="4 8" id="KW-0560">Oxidoreductase</keyword>
<reference evidence="13" key="1">
    <citation type="submission" date="2021-02" db="EMBL/GenBank/DDBJ databases">
        <authorList>
            <person name="Nowell W R."/>
        </authorList>
    </citation>
    <scope>NUCLEOTIDE SEQUENCE</scope>
</reference>
<feature type="domain" description="Malic enzyme N-terminal" evidence="10">
    <location>
        <begin position="133"/>
        <end position="314"/>
    </location>
</feature>
<dbReference type="Proteomes" id="UP000681720">
    <property type="component" value="Unassembled WGS sequence"/>
</dbReference>
<dbReference type="GO" id="GO:0006108">
    <property type="term" value="P:malate metabolic process"/>
    <property type="evidence" value="ECO:0007669"/>
    <property type="project" value="TreeGrafter"/>
</dbReference>
<dbReference type="EMBL" id="CAJNOW010016148">
    <property type="protein sequence ID" value="CAF1648046.1"/>
    <property type="molecule type" value="Genomic_DNA"/>
</dbReference>
<evidence type="ECO:0000259" key="9">
    <source>
        <dbReference type="SMART" id="SM00919"/>
    </source>
</evidence>
<dbReference type="PROSITE" id="PS00331">
    <property type="entry name" value="MALIC_ENZYMES"/>
    <property type="match status" value="1"/>
</dbReference>
<dbReference type="InterPro" id="IPR037062">
    <property type="entry name" value="Malic_N_dom_sf"/>
</dbReference>
<dbReference type="EMBL" id="CAJOBH010000009">
    <property type="protein sequence ID" value="CAF3747037.1"/>
    <property type="molecule type" value="Genomic_DNA"/>
</dbReference>
<dbReference type="InterPro" id="IPR012302">
    <property type="entry name" value="Malic_NAD-bd"/>
</dbReference>
<feature type="active site" description="Proton donor" evidence="5">
    <location>
        <position position="156"/>
    </location>
</feature>
<dbReference type="Pfam" id="PF00390">
    <property type="entry name" value="malic"/>
    <property type="match status" value="1"/>
</dbReference>
<comment type="cofactor">
    <cofactor evidence="1">
        <name>Mn(2+)</name>
        <dbReference type="ChEBI" id="CHEBI:29035"/>
    </cofactor>
</comment>
<evidence type="ECO:0000313" key="16">
    <source>
        <dbReference type="Proteomes" id="UP000663824"/>
    </source>
</evidence>
<dbReference type="EMBL" id="CAJNRE010015768">
    <property type="protein sequence ID" value="CAF2140807.1"/>
    <property type="molecule type" value="Genomic_DNA"/>
</dbReference>
<dbReference type="GO" id="GO:0005739">
    <property type="term" value="C:mitochondrion"/>
    <property type="evidence" value="ECO:0007669"/>
    <property type="project" value="TreeGrafter"/>
</dbReference>
<dbReference type="SUPFAM" id="SSF51735">
    <property type="entry name" value="NAD(P)-binding Rossmann-fold domains"/>
    <property type="match status" value="1"/>
</dbReference>
<feature type="binding site" evidence="6">
    <location>
        <position position="508"/>
    </location>
    <ligand>
        <name>(S)-malate</name>
        <dbReference type="ChEBI" id="CHEBI:15589"/>
    </ligand>
</feature>
<accession>A0A816X0G1</accession>
<feature type="binding site" evidence="7">
    <location>
        <position position="299"/>
    </location>
    <ligand>
        <name>a divalent metal cation</name>
        <dbReference type="ChEBI" id="CHEBI:60240"/>
    </ligand>
</feature>
<dbReference type="SMART" id="SM00919">
    <property type="entry name" value="Malic_M"/>
    <property type="match status" value="1"/>
</dbReference>